<evidence type="ECO:0000313" key="3">
    <source>
        <dbReference type="Proteomes" id="UP000239156"/>
    </source>
</evidence>
<sequence length="101" mass="11391">MAFNSIPLNPPKKKAKLDTTNIEKPKDAQFEEFMTLSNPRKNKSYSSRKSSSTTTTTTLESSSDRSSSPPPVIGDDDQEMTDKEYLARRMKRKLTDNRSGT</sequence>
<proteinExistence type="predicted"/>
<organism evidence="2 3">
    <name type="scientific">Puccinia striiformis</name>
    <dbReference type="NCBI Taxonomy" id="27350"/>
    <lineage>
        <taxon>Eukaryota</taxon>
        <taxon>Fungi</taxon>
        <taxon>Dikarya</taxon>
        <taxon>Basidiomycota</taxon>
        <taxon>Pucciniomycotina</taxon>
        <taxon>Pucciniomycetes</taxon>
        <taxon>Pucciniales</taxon>
        <taxon>Pucciniaceae</taxon>
        <taxon>Puccinia</taxon>
    </lineage>
</organism>
<protein>
    <submittedName>
        <fullName evidence="2">Uncharacterized protein</fullName>
    </submittedName>
</protein>
<dbReference type="VEuPathDB" id="FungiDB:PSTT_02603"/>
<feature type="region of interest" description="Disordered" evidence="1">
    <location>
        <begin position="1"/>
        <end position="82"/>
    </location>
</feature>
<dbReference type="Proteomes" id="UP000239156">
    <property type="component" value="Unassembled WGS sequence"/>
</dbReference>
<evidence type="ECO:0000256" key="1">
    <source>
        <dbReference type="SAM" id="MobiDB-lite"/>
    </source>
</evidence>
<dbReference type="EMBL" id="PKSL01000016">
    <property type="protein sequence ID" value="POW14732.1"/>
    <property type="molecule type" value="Genomic_DNA"/>
</dbReference>
<accession>A0A2S4VYX6</accession>
<dbReference type="AlphaFoldDB" id="A0A2S4VYX6"/>
<feature type="compositionally biased region" description="Low complexity" evidence="1">
    <location>
        <begin position="44"/>
        <end position="67"/>
    </location>
</feature>
<evidence type="ECO:0000313" key="2">
    <source>
        <dbReference type="EMBL" id="POW14732.1"/>
    </source>
</evidence>
<name>A0A2S4VYX6_9BASI</name>
<keyword evidence="3" id="KW-1185">Reference proteome</keyword>
<reference evidence="2" key="1">
    <citation type="submission" date="2017-12" db="EMBL/GenBank/DDBJ databases">
        <title>Gene loss provides genomic basis for host adaptation in cereal stripe rust fungi.</title>
        <authorList>
            <person name="Xia C."/>
        </authorList>
    </citation>
    <scope>NUCLEOTIDE SEQUENCE [LARGE SCALE GENOMIC DNA]</scope>
    <source>
        <strain evidence="2">93-210</strain>
    </source>
</reference>
<comment type="caution">
    <text evidence="2">The sequence shown here is derived from an EMBL/GenBank/DDBJ whole genome shotgun (WGS) entry which is preliminary data.</text>
</comment>
<gene>
    <name evidence="2" type="ORF">PSTT_02603</name>
</gene>